<evidence type="ECO:0000256" key="3">
    <source>
        <dbReference type="ARBA" id="ARBA00024667"/>
    </source>
</evidence>
<accession>A0A061B1H2</accession>
<evidence type="ECO:0000313" key="5">
    <source>
        <dbReference type="EMBL" id="CDR43772.1"/>
    </source>
</evidence>
<dbReference type="VEuPathDB" id="FungiDB:BON22_4718"/>
<dbReference type="GO" id="GO:0005737">
    <property type="term" value="C:cytoplasm"/>
    <property type="evidence" value="ECO:0007669"/>
    <property type="project" value="TreeGrafter"/>
</dbReference>
<dbReference type="InterPro" id="IPR002777">
    <property type="entry name" value="PFD_beta-like"/>
</dbReference>
<dbReference type="AlphaFoldDB" id="A0A061B1H2"/>
<dbReference type="FunFam" id="1.10.287.370:FF:000005">
    <property type="entry name" value="Prefoldin subunit 4"/>
    <property type="match status" value="1"/>
</dbReference>
<name>A0A061B1H2_CYBFA</name>
<dbReference type="GO" id="GO:0006457">
    <property type="term" value="P:protein folding"/>
    <property type="evidence" value="ECO:0007669"/>
    <property type="project" value="InterPro"/>
</dbReference>
<dbReference type="OrthoDB" id="10250441at2759"/>
<dbReference type="InterPro" id="IPR016661">
    <property type="entry name" value="PFDN4"/>
</dbReference>
<comment type="function">
    <text evidence="3">Binds specifically to cytosolic chaperonin (c-CPN) and transfers target proteins to it. Binds to nascent polypeptide chain and promotes folding in an environment in which there are many competing pathways for nonnative proteins.</text>
</comment>
<keyword evidence="2" id="KW-0143">Chaperone</keyword>
<sequence length="163" mass="19188">MTAICTNGRIFSYTLMYSNRWNLESYRLNYTSTMELLPEGKKNQVEVTFEDQKKINEFSKLINKRDNISSELEKQKQEKEYLDDVSMEIELLDEEELINYKVSTVFVKLSQEEAVEKLEKDTESVDNTISQLENDIEQIDDKLSELKTALYTKFGDTINLERN</sequence>
<protein>
    <submittedName>
        <fullName evidence="5">CYFA0S12e04170g1_1</fullName>
    </submittedName>
</protein>
<dbReference type="Pfam" id="PF01920">
    <property type="entry name" value="Prefoldin_2"/>
    <property type="match status" value="1"/>
</dbReference>
<dbReference type="EMBL" id="LK052897">
    <property type="protein sequence ID" value="CDR43772.1"/>
    <property type="molecule type" value="Genomic_DNA"/>
</dbReference>
<evidence type="ECO:0000256" key="4">
    <source>
        <dbReference type="SAM" id="Coils"/>
    </source>
</evidence>
<evidence type="ECO:0000256" key="2">
    <source>
        <dbReference type="ARBA" id="ARBA00023186"/>
    </source>
</evidence>
<dbReference type="PhylomeDB" id="A0A061B1H2"/>
<reference evidence="5" key="1">
    <citation type="journal article" date="2014" name="Genome Announc.">
        <title>Genome sequence of the yeast Cyberlindnera fabianii (Hansenula fabianii).</title>
        <authorList>
            <person name="Freel K.C."/>
            <person name="Sarilar V."/>
            <person name="Neuveglise C."/>
            <person name="Devillers H."/>
            <person name="Friedrich A."/>
            <person name="Schacherer J."/>
        </authorList>
    </citation>
    <scope>NUCLEOTIDE SEQUENCE</scope>
    <source>
        <strain evidence="5">YJS4271</strain>
    </source>
</reference>
<dbReference type="PANTHER" id="PTHR21100">
    <property type="entry name" value="PREFOLDIN SUBUNIT 4"/>
    <property type="match status" value="1"/>
</dbReference>
<gene>
    <name evidence="5" type="ORF">CYFA0S_12e04170g</name>
</gene>
<dbReference type="GO" id="GO:0051082">
    <property type="term" value="F:unfolded protein binding"/>
    <property type="evidence" value="ECO:0007669"/>
    <property type="project" value="InterPro"/>
</dbReference>
<dbReference type="CDD" id="cd23165">
    <property type="entry name" value="Prefoldin_4"/>
    <property type="match status" value="1"/>
</dbReference>
<feature type="coiled-coil region" evidence="4">
    <location>
        <begin position="115"/>
        <end position="149"/>
    </location>
</feature>
<dbReference type="PANTHER" id="PTHR21100:SF9">
    <property type="entry name" value="PREFOLDIN SUBUNIT 4"/>
    <property type="match status" value="1"/>
</dbReference>
<dbReference type="SUPFAM" id="SSF46579">
    <property type="entry name" value="Prefoldin"/>
    <property type="match status" value="1"/>
</dbReference>
<dbReference type="GO" id="GO:0016272">
    <property type="term" value="C:prefoldin complex"/>
    <property type="evidence" value="ECO:0007669"/>
    <property type="project" value="InterPro"/>
</dbReference>
<comment type="similarity">
    <text evidence="1">Belongs to the prefoldin subunit beta family.</text>
</comment>
<keyword evidence="4" id="KW-0175">Coiled coil</keyword>
<organism evidence="5">
    <name type="scientific">Cyberlindnera fabianii</name>
    <name type="common">Yeast</name>
    <name type="synonym">Hansenula fabianii</name>
    <dbReference type="NCBI Taxonomy" id="36022"/>
    <lineage>
        <taxon>Eukaryota</taxon>
        <taxon>Fungi</taxon>
        <taxon>Dikarya</taxon>
        <taxon>Ascomycota</taxon>
        <taxon>Saccharomycotina</taxon>
        <taxon>Saccharomycetes</taxon>
        <taxon>Phaffomycetales</taxon>
        <taxon>Phaffomycetaceae</taxon>
        <taxon>Cyberlindnera</taxon>
    </lineage>
</organism>
<dbReference type="Gene3D" id="1.10.287.370">
    <property type="match status" value="1"/>
</dbReference>
<proteinExistence type="inferred from homology"/>
<evidence type="ECO:0000256" key="1">
    <source>
        <dbReference type="ARBA" id="ARBA00008045"/>
    </source>
</evidence>
<dbReference type="InterPro" id="IPR009053">
    <property type="entry name" value="Prefoldin"/>
</dbReference>